<sequence length="150" mass="17226">MKAVIQRVKNSSVEVDGEKISVIDKGIMALIGICIDDTEEDIDKLVKKIINLKLFQDEQERFWKKSVKDLDYDILCVSQFTLYAVTKKGTKPDFHLAMKTEDANKFYNKFLDKLRQAYKPEKIKDGKFGAMMNVFLVNEGPVTIIIDTKV</sequence>
<evidence type="ECO:0000256" key="3">
    <source>
        <dbReference type="ARBA" id="ARBA00020007"/>
    </source>
</evidence>
<keyword evidence="6" id="KW-0820">tRNA-binding</keyword>
<dbReference type="Pfam" id="PF02580">
    <property type="entry name" value="Tyr_Deacylase"/>
    <property type="match status" value="1"/>
</dbReference>
<dbReference type="EC" id="3.1.1.96" evidence="2 6"/>
<protein>
    <recommendedName>
        <fullName evidence="3 6">D-aminoacyl-tRNA deacylase</fullName>
        <ecNumber evidence="2 6">3.1.1.96</ecNumber>
    </recommendedName>
</protein>
<dbReference type="STRING" id="1754191.A0A1Y1VH36"/>
<evidence type="ECO:0000256" key="6">
    <source>
        <dbReference type="RuleBase" id="RU003470"/>
    </source>
</evidence>
<comment type="subcellular location">
    <subcellularLocation>
        <location evidence="6">Cytoplasm</location>
    </subcellularLocation>
</comment>
<keyword evidence="6" id="KW-0963">Cytoplasm</keyword>
<comment type="catalytic activity">
    <reaction evidence="4">
        <text>glycyl-tRNA(Ala) + H2O = tRNA(Ala) + glycine + H(+)</text>
        <dbReference type="Rhea" id="RHEA:53744"/>
        <dbReference type="Rhea" id="RHEA-COMP:9657"/>
        <dbReference type="Rhea" id="RHEA-COMP:13640"/>
        <dbReference type="ChEBI" id="CHEBI:15377"/>
        <dbReference type="ChEBI" id="CHEBI:15378"/>
        <dbReference type="ChEBI" id="CHEBI:57305"/>
        <dbReference type="ChEBI" id="CHEBI:78442"/>
        <dbReference type="ChEBI" id="CHEBI:78522"/>
        <dbReference type="EC" id="3.1.1.96"/>
    </reaction>
</comment>
<evidence type="ECO:0000256" key="4">
    <source>
        <dbReference type="ARBA" id="ARBA00047676"/>
    </source>
</evidence>
<dbReference type="PANTHER" id="PTHR10472">
    <property type="entry name" value="D-TYROSYL-TRNA TYR DEACYLASE"/>
    <property type="match status" value="1"/>
</dbReference>
<dbReference type="GO" id="GO:0000049">
    <property type="term" value="F:tRNA binding"/>
    <property type="evidence" value="ECO:0007669"/>
    <property type="project" value="UniProtKB-KW"/>
</dbReference>
<dbReference type="FunFam" id="3.50.80.10:FF:000001">
    <property type="entry name" value="D-aminoacyl-tRNA deacylase"/>
    <property type="match status" value="1"/>
</dbReference>
<dbReference type="OrthoDB" id="275783at2759"/>
<keyword evidence="8" id="KW-1185">Reference proteome</keyword>
<dbReference type="PANTHER" id="PTHR10472:SF5">
    <property type="entry name" value="D-AMINOACYL-TRNA DEACYLASE 1"/>
    <property type="match status" value="1"/>
</dbReference>
<dbReference type="Proteomes" id="UP000193719">
    <property type="component" value="Unassembled WGS sequence"/>
</dbReference>
<evidence type="ECO:0000256" key="5">
    <source>
        <dbReference type="ARBA" id="ARBA00048018"/>
    </source>
</evidence>
<comment type="caution">
    <text evidence="7">The sequence shown here is derived from an EMBL/GenBank/DDBJ whole genome shotgun (WGS) entry which is preliminary data.</text>
</comment>
<dbReference type="EMBL" id="MCFH01000008">
    <property type="protein sequence ID" value="ORX56036.1"/>
    <property type="molecule type" value="Genomic_DNA"/>
</dbReference>
<dbReference type="CDD" id="cd00563">
    <property type="entry name" value="Dtyr_deacylase"/>
    <property type="match status" value="1"/>
</dbReference>
<dbReference type="GO" id="GO:0106026">
    <property type="term" value="F:Gly-tRNA(Ala) deacylase activity"/>
    <property type="evidence" value="ECO:0007669"/>
    <property type="project" value="RHEA"/>
</dbReference>
<name>A0A1Y1VH36_9FUNG</name>
<dbReference type="GO" id="GO:0005737">
    <property type="term" value="C:cytoplasm"/>
    <property type="evidence" value="ECO:0007669"/>
    <property type="project" value="UniProtKB-SubCell"/>
</dbReference>
<dbReference type="SUPFAM" id="SSF69500">
    <property type="entry name" value="DTD-like"/>
    <property type="match status" value="1"/>
</dbReference>
<dbReference type="NCBIfam" id="TIGR00256">
    <property type="entry name" value="D-aminoacyl-tRNA deacylase"/>
    <property type="match status" value="1"/>
</dbReference>
<gene>
    <name evidence="7" type="ORF">BCR36DRAFT_581188</name>
</gene>
<organism evidence="7 8">
    <name type="scientific">Piromyces finnis</name>
    <dbReference type="NCBI Taxonomy" id="1754191"/>
    <lineage>
        <taxon>Eukaryota</taxon>
        <taxon>Fungi</taxon>
        <taxon>Fungi incertae sedis</taxon>
        <taxon>Chytridiomycota</taxon>
        <taxon>Chytridiomycota incertae sedis</taxon>
        <taxon>Neocallimastigomycetes</taxon>
        <taxon>Neocallimastigales</taxon>
        <taxon>Neocallimastigaceae</taxon>
        <taxon>Piromyces</taxon>
    </lineage>
</organism>
<evidence type="ECO:0000313" key="8">
    <source>
        <dbReference type="Proteomes" id="UP000193719"/>
    </source>
</evidence>
<comment type="catalytic activity">
    <reaction evidence="5">
        <text>a D-aminoacyl-tRNA + H2O = a tRNA + a D-alpha-amino acid + H(+)</text>
        <dbReference type="Rhea" id="RHEA:13953"/>
        <dbReference type="Rhea" id="RHEA-COMP:10123"/>
        <dbReference type="Rhea" id="RHEA-COMP:10124"/>
        <dbReference type="ChEBI" id="CHEBI:15377"/>
        <dbReference type="ChEBI" id="CHEBI:15378"/>
        <dbReference type="ChEBI" id="CHEBI:59871"/>
        <dbReference type="ChEBI" id="CHEBI:78442"/>
        <dbReference type="ChEBI" id="CHEBI:79333"/>
        <dbReference type="EC" id="3.1.1.96"/>
    </reaction>
</comment>
<comment type="similarity">
    <text evidence="1 6">Belongs to the DTD family.</text>
</comment>
<dbReference type="Gene3D" id="3.50.80.10">
    <property type="entry name" value="D-tyrosyl-tRNA(Tyr) deacylase"/>
    <property type="match status" value="1"/>
</dbReference>
<dbReference type="HAMAP" id="MF_00518">
    <property type="entry name" value="Deacylase_Dtd"/>
    <property type="match status" value="1"/>
</dbReference>
<evidence type="ECO:0000313" key="7">
    <source>
        <dbReference type="EMBL" id="ORX56036.1"/>
    </source>
</evidence>
<reference evidence="7 8" key="1">
    <citation type="submission" date="2016-08" db="EMBL/GenBank/DDBJ databases">
        <title>Genomes of anaerobic fungi encode conserved fungal cellulosomes for biomass hydrolysis.</title>
        <authorList>
            <consortium name="DOE Joint Genome Institute"/>
            <person name="Haitjema C.H."/>
            <person name="Gilmore S.P."/>
            <person name="Henske J.K."/>
            <person name="Solomon K.V."/>
            <person name="De Groot R."/>
            <person name="Kuo A."/>
            <person name="Mondo S.J."/>
            <person name="Salamov A.A."/>
            <person name="Labutti K."/>
            <person name="Zhao Z."/>
            <person name="Chiniquy J."/>
            <person name="Barry K."/>
            <person name="Brewer H.M."/>
            <person name="Purvine S.O."/>
            <person name="Wright A.T."/>
            <person name="Boxma B."/>
            <person name="Van Alen T."/>
            <person name="Hackstein J.H."/>
            <person name="Baker S.E."/>
            <person name="Grigoriev I.V."/>
            <person name="O'Malley M.A."/>
        </authorList>
    </citation>
    <scope>NUCLEOTIDE SEQUENCE [LARGE SCALE GENOMIC DNA]</scope>
    <source>
        <strain evidence="8">finn</strain>
    </source>
</reference>
<proteinExistence type="inferred from homology"/>
<dbReference type="AlphaFoldDB" id="A0A1Y1VH36"/>
<reference evidence="7 8" key="2">
    <citation type="submission" date="2016-08" db="EMBL/GenBank/DDBJ databases">
        <title>Pervasive Adenine N6-methylation of Active Genes in Fungi.</title>
        <authorList>
            <consortium name="DOE Joint Genome Institute"/>
            <person name="Mondo S.J."/>
            <person name="Dannebaum R.O."/>
            <person name="Kuo R.C."/>
            <person name="Labutti K."/>
            <person name="Haridas S."/>
            <person name="Kuo A."/>
            <person name="Salamov A."/>
            <person name="Ahrendt S.R."/>
            <person name="Lipzen A."/>
            <person name="Sullivan W."/>
            <person name="Andreopoulos W.B."/>
            <person name="Clum A."/>
            <person name="Lindquist E."/>
            <person name="Daum C."/>
            <person name="Ramamoorthy G.K."/>
            <person name="Gryganskyi A."/>
            <person name="Culley D."/>
            <person name="Magnuson J.K."/>
            <person name="James T.Y."/>
            <person name="O'Malley M.A."/>
            <person name="Stajich J.E."/>
            <person name="Spatafora J.W."/>
            <person name="Visel A."/>
            <person name="Grigoriev I.V."/>
        </authorList>
    </citation>
    <scope>NUCLEOTIDE SEQUENCE [LARGE SCALE GENOMIC DNA]</scope>
    <source>
        <strain evidence="8">finn</strain>
    </source>
</reference>
<accession>A0A1Y1VH36</accession>
<keyword evidence="6" id="KW-0694">RNA-binding</keyword>
<dbReference type="InterPro" id="IPR003732">
    <property type="entry name" value="Daa-tRNA_deacyls_DTD"/>
</dbReference>
<evidence type="ECO:0000256" key="1">
    <source>
        <dbReference type="ARBA" id="ARBA00009673"/>
    </source>
</evidence>
<dbReference type="InterPro" id="IPR023509">
    <property type="entry name" value="DTD-like_sf"/>
</dbReference>
<dbReference type="GO" id="GO:0051500">
    <property type="term" value="F:D-tyrosyl-tRNA(Tyr) deacylase activity"/>
    <property type="evidence" value="ECO:0007669"/>
    <property type="project" value="TreeGrafter"/>
</dbReference>
<evidence type="ECO:0000256" key="2">
    <source>
        <dbReference type="ARBA" id="ARBA00013056"/>
    </source>
</evidence>
<keyword evidence="6" id="KW-0378">Hydrolase</keyword>